<reference evidence="6" key="2">
    <citation type="journal article" date="2016" name="Genome Announc.">
        <title>Draft Genome Sequences of Two Novel Amoeba-Resistant Intranuclear Bacteria, 'Candidatus Berkiella cookevillensis' and 'Candidatus Berkiella aquae'.</title>
        <authorList>
            <person name="Mehari Y.T."/>
            <person name="Arivett B.A."/>
            <person name="Farone A.L."/>
            <person name="Gunderson J.H."/>
            <person name="Farone M.B."/>
        </authorList>
    </citation>
    <scope>NUCLEOTIDE SEQUENCE</scope>
    <source>
        <strain evidence="6">HT99</strain>
    </source>
</reference>
<dbReference type="InterPro" id="IPR003439">
    <property type="entry name" value="ABC_transporter-like_ATP-bd"/>
</dbReference>
<evidence type="ECO:0000256" key="3">
    <source>
        <dbReference type="ARBA" id="ARBA00022840"/>
    </source>
</evidence>
<evidence type="ECO:0000256" key="1">
    <source>
        <dbReference type="ARBA" id="ARBA00022448"/>
    </source>
</evidence>
<dbReference type="EMBL" id="LKAJ01000007">
    <property type="protein sequence ID" value="KRG21001.1"/>
    <property type="molecule type" value="Genomic_DNA"/>
</dbReference>
<feature type="domain" description="ABC transporter" evidence="4">
    <location>
        <begin position="4"/>
        <end position="218"/>
    </location>
</feature>
<dbReference type="STRING" id="295108.HT99x_01921"/>
<reference evidence="6" key="3">
    <citation type="submission" date="2021-06" db="EMBL/GenBank/DDBJ databases">
        <title>Genomic Description and Analysis of Intracellular Bacteria, Candidatus Berkiella cookevillensis and Candidatus Berkiella aquae.</title>
        <authorList>
            <person name="Kidane D.T."/>
            <person name="Mehari Y.T."/>
            <person name="Rice F.C."/>
            <person name="Arivett B.A."/>
            <person name="Farone A.L."/>
            <person name="Berk S.G."/>
            <person name="Farone M.B."/>
        </authorList>
    </citation>
    <scope>NUCLEOTIDE SEQUENCE</scope>
    <source>
        <strain evidence="6">HT99</strain>
    </source>
</reference>
<dbReference type="InterPro" id="IPR051782">
    <property type="entry name" value="ABC_Transporter_VariousFunc"/>
</dbReference>
<reference evidence="5" key="1">
    <citation type="submission" date="2015-09" db="EMBL/GenBank/DDBJ databases">
        <title>Draft Genome Sequences of Two Novel Amoeba-resistant Intranuclear Bacteria, Candidatus Berkiella cookevillensis and Candidatus Berkiella aquae.</title>
        <authorList>
            <person name="Mehari Y.T."/>
            <person name="Arivett B.A."/>
            <person name="Farone A.L."/>
            <person name="Gunderson J.H."/>
            <person name="Farone M.B."/>
        </authorList>
    </citation>
    <scope>NUCLEOTIDE SEQUENCE [LARGE SCALE GENOMIC DNA]</scope>
    <source>
        <strain evidence="5">HT99</strain>
    </source>
</reference>
<dbReference type="OrthoDB" id="9781337at2"/>
<gene>
    <name evidence="5" type="primary">yxlF</name>
    <name evidence="6" type="ORF">HT99x_001245</name>
    <name evidence="5" type="ORF">HT99x_01921</name>
</gene>
<organism evidence="5">
    <name type="scientific">Candidatus Berkiella aquae</name>
    <dbReference type="NCBI Taxonomy" id="295108"/>
    <lineage>
        <taxon>Bacteria</taxon>
        <taxon>Pseudomonadati</taxon>
        <taxon>Pseudomonadota</taxon>
        <taxon>Gammaproteobacteria</taxon>
        <taxon>Candidatus Berkiellales</taxon>
        <taxon>Candidatus Berkiellaceae</taxon>
        <taxon>Candidatus Berkiella</taxon>
    </lineage>
</organism>
<dbReference type="SUPFAM" id="SSF52540">
    <property type="entry name" value="P-loop containing nucleoside triphosphate hydrolases"/>
    <property type="match status" value="1"/>
</dbReference>
<dbReference type="Proteomes" id="UP000051497">
    <property type="component" value="Unassembled WGS sequence"/>
</dbReference>
<accession>A0A0Q9YMC5</accession>
<keyword evidence="5" id="KW-0378">Hydrolase</keyword>
<dbReference type="GO" id="GO:0016887">
    <property type="term" value="F:ATP hydrolysis activity"/>
    <property type="evidence" value="ECO:0007669"/>
    <property type="project" value="InterPro"/>
</dbReference>
<keyword evidence="2" id="KW-0547">Nucleotide-binding</keyword>
<dbReference type="InterPro" id="IPR027417">
    <property type="entry name" value="P-loop_NTPase"/>
</dbReference>
<keyword evidence="7" id="KW-1185">Reference proteome</keyword>
<dbReference type="PROSITE" id="PS50893">
    <property type="entry name" value="ABC_TRANSPORTER_2"/>
    <property type="match status" value="1"/>
</dbReference>
<evidence type="ECO:0000259" key="4">
    <source>
        <dbReference type="PROSITE" id="PS50893"/>
    </source>
</evidence>
<evidence type="ECO:0000256" key="2">
    <source>
        <dbReference type="ARBA" id="ARBA00022741"/>
    </source>
</evidence>
<evidence type="ECO:0000313" key="6">
    <source>
        <dbReference type="EMBL" id="MCS5710045.1"/>
    </source>
</evidence>
<proteinExistence type="predicted"/>
<dbReference type="PANTHER" id="PTHR42939">
    <property type="entry name" value="ABC TRANSPORTER ATP-BINDING PROTEIN ALBC-RELATED"/>
    <property type="match status" value="1"/>
</dbReference>
<dbReference type="GO" id="GO:0005524">
    <property type="term" value="F:ATP binding"/>
    <property type="evidence" value="ECO:0007669"/>
    <property type="project" value="UniProtKB-KW"/>
</dbReference>
<keyword evidence="3 5" id="KW-0067">ATP-binding</keyword>
<protein>
    <submittedName>
        <fullName evidence="5 6">ABC transporter ATP-binding protein</fullName>
        <ecNumber evidence="5">3.6.3.-</ecNumber>
    </submittedName>
</protein>
<name>A0A0Q9YMC5_9GAMM</name>
<dbReference type="InterPro" id="IPR003593">
    <property type="entry name" value="AAA+_ATPase"/>
</dbReference>
<dbReference type="AlphaFoldDB" id="A0A0Q9YMC5"/>
<dbReference type="RefSeq" id="WP_083482897.1">
    <property type="nucleotide sequence ID" value="NZ_LKAJ02000001.1"/>
</dbReference>
<dbReference type="SMART" id="SM00382">
    <property type="entry name" value="AAA"/>
    <property type="match status" value="1"/>
</dbReference>
<evidence type="ECO:0000313" key="7">
    <source>
        <dbReference type="Proteomes" id="UP000051497"/>
    </source>
</evidence>
<sequence>MKGLQLNHLAFSMRGHTLFANLNARFALGHIVALAGPNGCGKSTLLRLLAGLNQPTQGEIAFNGSSLRFSEIGFLPNIPSLYPHLTVQENLIWLCRLRKVPHYAKLIQALFEQHQLNELKNKLFRQLSDGQKKRVHLLSSALHQPKLFILDEPCSLLDPKQRQALWTLLKEWRQPNRLIFFSTHHVTEVTSFCDEIVFLHQGQFHFEKQSIISKVTCL</sequence>
<comment type="caution">
    <text evidence="5">The sequence shown here is derived from an EMBL/GenBank/DDBJ whole genome shotgun (WGS) entry which is preliminary data.</text>
</comment>
<dbReference type="Pfam" id="PF00005">
    <property type="entry name" value="ABC_tran"/>
    <property type="match status" value="1"/>
</dbReference>
<dbReference type="Gene3D" id="3.40.50.300">
    <property type="entry name" value="P-loop containing nucleotide triphosphate hydrolases"/>
    <property type="match status" value="1"/>
</dbReference>
<dbReference type="PANTHER" id="PTHR42939:SF1">
    <property type="entry name" value="ABC TRANSPORTER ATP-BINDING PROTEIN ALBC-RELATED"/>
    <property type="match status" value="1"/>
</dbReference>
<evidence type="ECO:0000313" key="5">
    <source>
        <dbReference type="EMBL" id="KRG21001.1"/>
    </source>
</evidence>
<dbReference type="CDD" id="cd03230">
    <property type="entry name" value="ABC_DR_subfamily_A"/>
    <property type="match status" value="1"/>
</dbReference>
<dbReference type="EC" id="3.6.3.-" evidence="5"/>
<keyword evidence="1" id="KW-0813">Transport</keyword>
<dbReference type="EMBL" id="LKAJ02000001">
    <property type="protein sequence ID" value="MCS5710045.1"/>
    <property type="molecule type" value="Genomic_DNA"/>
</dbReference>